<dbReference type="Gene3D" id="3.30.70.100">
    <property type="match status" value="1"/>
</dbReference>
<evidence type="ECO:0000313" key="3">
    <source>
        <dbReference type="EMBL" id="VUD74273.1"/>
    </source>
</evidence>
<dbReference type="Proteomes" id="UP000410984">
    <property type="component" value="Unassembled WGS sequence"/>
</dbReference>
<dbReference type="RefSeq" id="WP_012454422.1">
    <property type="nucleotide sequence ID" value="NZ_CABFPH010000113.1"/>
</dbReference>
<dbReference type="EMBL" id="CABFPH010000113">
    <property type="protein sequence ID" value="VUD74273.1"/>
    <property type="molecule type" value="Genomic_DNA"/>
</dbReference>
<keyword evidence="4" id="KW-1185">Reference proteome</keyword>
<keyword evidence="3" id="KW-0378">Hydrolase</keyword>
<sequence>MCCCTNNLTARPASASGSARPDAVVLRVDGMTCGHCVRAVTAAIARDMPGAVASVDLATKTLTVSGTTDAVAVARAVVSAGYTPVQAG</sequence>
<dbReference type="AlphaFoldDB" id="A0A509ELZ8"/>
<feature type="domain" description="HMA" evidence="2">
    <location>
        <begin position="22"/>
        <end position="85"/>
    </location>
</feature>
<dbReference type="PROSITE" id="PS50846">
    <property type="entry name" value="HMA_2"/>
    <property type="match status" value="1"/>
</dbReference>
<protein>
    <submittedName>
        <fullName evidence="3">Copper-transporting P-type ATPase</fullName>
        <ecNumber evidence="3">3.6.3.4</ecNumber>
    </submittedName>
</protein>
<evidence type="ECO:0000256" key="1">
    <source>
        <dbReference type="ARBA" id="ARBA00022723"/>
    </source>
</evidence>
<evidence type="ECO:0000259" key="2">
    <source>
        <dbReference type="PROSITE" id="PS50846"/>
    </source>
</evidence>
<evidence type="ECO:0000313" key="4">
    <source>
        <dbReference type="Proteomes" id="UP000410984"/>
    </source>
</evidence>
<dbReference type="EC" id="3.6.3.4" evidence="3"/>
<dbReference type="InterPro" id="IPR006121">
    <property type="entry name" value="HMA_dom"/>
</dbReference>
<name>A0A509ELZ8_9HYPH</name>
<accession>A0A509ELZ8</accession>
<reference evidence="3 4" key="1">
    <citation type="submission" date="2019-06" db="EMBL/GenBank/DDBJ databases">
        <authorList>
            <person name="Rodrigo-Torres L."/>
            <person name="Arahal R. D."/>
            <person name="Lucena T."/>
        </authorList>
    </citation>
    <scope>NUCLEOTIDE SEQUENCE [LARGE SCALE GENOMIC DNA]</scope>
    <source>
        <strain evidence="3 4">SB0023/3</strain>
    </source>
</reference>
<dbReference type="OrthoDB" id="9801832at2"/>
<dbReference type="SUPFAM" id="SSF55008">
    <property type="entry name" value="HMA, heavy metal-associated domain"/>
    <property type="match status" value="1"/>
</dbReference>
<proteinExistence type="predicted"/>
<dbReference type="PROSITE" id="PS01047">
    <property type="entry name" value="HMA_1"/>
    <property type="match status" value="1"/>
</dbReference>
<dbReference type="InterPro" id="IPR036163">
    <property type="entry name" value="HMA_dom_sf"/>
</dbReference>
<dbReference type="Pfam" id="PF00403">
    <property type="entry name" value="HMA"/>
    <property type="match status" value="1"/>
</dbReference>
<dbReference type="GO" id="GO:0016787">
    <property type="term" value="F:hydrolase activity"/>
    <property type="evidence" value="ECO:0007669"/>
    <property type="project" value="UniProtKB-KW"/>
</dbReference>
<dbReference type="InterPro" id="IPR017969">
    <property type="entry name" value="Heavy-metal-associated_CS"/>
</dbReference>
<keyword evidence="1" id="KW-0479">Metal-binding</keyword>
<dbReference type="CDD" id="cd00371">
    <property type="entry name" value="HMA"/>
    <property type="match status" value="1"/>
</dbReference>
<organism evidence="3 4">
    <name type="scientific">Methylobacterium symbioticum</name>
    <dbReference type="NCBI Taxonomy" id="2584084"/>
    <lineage>
        <taxon>Bacteria</taxon>
        <taxon>Pseudomonadati</taxon>
        <taxon>Pseudomonadota</taxon>
        <taxon>Alphaproteobacteria</taxon>
        <taxon>Hyphomicrobiales</taxon>
        <taxon>Methylobacteriaceae</taxon>
        <taxon>Methylobacterium</taxon>
    </lineage>
</organism>
<gene>
    <name evidence="3" type="primary">actP_6</name>
    <name evidence="3" type="ORF">MET9862_04901</name>
</gene>
<dbReference type="GO" id="GO:0046872">
    <property type="term" value="F:metal ion binding"/>
    <property type="evidence" value="ECO:0007669"/>
    <property type="project" value="UniProtKB-KW"/>
</dbReference>